<feature type="compositionally biased region" description="Low complexity" evidence="5">
    <location>
        <begin position="31"/>
        <end position="42"/>
    </location>
</feature>
<feature type="compositionally biased region" description="Low complexity" evidence="5">
    <location>
        <begin position="69"/>
        <end position="78"/>
    </location>
</feature>
<comment type="similarity">
    <text evidence="2">Belongs to the GKAP1 family.</text>
</comment>
<dbReference type="RefSeq" id="XP_005106618.1">
    <property type="nucleotide sequence ID" value="XM_005106561.3"/>
</dbReference>
<dbReference type="PRINTS" id="PR02083">
    <property type="entry name" value="GKINASEAP1"/>
</dbReference>
<organism evidence="6 7">
    <name type="scientific">Aplysia californica</name>
    <name type="common">California sea hare</name>
    <dbReference type="NCBI Taxonomy" id="6500"/>
    <lineage>
        <taxon>Eukaryota</taxon>
        <taxon>Metazoa</taxon>
        <taxon>Spiralia</taxon>
        <taxon>Lophotrochozoa</taxon>
        <taxon>Mollusca</taxon>
        <taxon>Gastropoda</taxon>
        <taxon>Heterobranchia</taxon>
        <taxon>Euthyneura</taxon>
        <taxon>Tectipleura</taxon>
        <taxon>Aplysiida</taxon>
        <taxon>Aplysioidea</taxon>
        <taxon>Aplysiidae</taxon>
        <taxon>Aplysia</taxon>
    </lineage>
</organism>
<keyword evidence="6" id="KW-1185">Reference proteome</keyword>
<dbReference type="InterPro" id="IPR026109">
    <property type="entry name" value="GKAP1"/>
</dbReference>
<evidence type="ECO:0000256" key="4">
    <source>
        <dbReference type="ARBA" id="ARBA00023054"/>
    </source>
</evidence>
<keyword evidence="7" id="KW-0808">Transferase</keyword>
<evidence type="ECO:0000256" key="3">
    <source>
        <dbReference type="ARBA" id="ARBA00023034"/>
    </source>
</evidence>
<keyword evidence="4" id="KW-0175">Coiled coil</keyword>
<dbReference type="PANTHER" id="PTHR14899">
    <property type="entry name" value="G KINASE ANCHORING PROTEIN 1"/>
    <property type="match status" value="1"/>
</dbReference>
<dbReference type="GeneID" id="101856685"/>
<proteinExistence type="inferred from homology"/>
<dbReference type="PANTHER" id="PTHR14899:SF0">
    <property type="entry name" value="G KINASE-ANCHORING PROTEIN 1"/>
    <property type="match status" value="1"/>
</dbReference>
<evidence type="ECO:0000256" key="2">
    <source>
        <dbReference type="ARBA" id="ARBA00006662"/>
    </source>
</evidence>
<keyword evidence="3" id="KW-0333">Golgi apparatus</keyword>
<sequence length="314" mass="35480">MARNAGIAISSSRFACLKIEDDEDADKQTKSKTAAQQSSSNASKKKNKKKKDQKDNEQLKQLAFGGGKNSSSKGLSHKQSAGDGGDQKGSWDQWKQHDKEETSKQKQRIEAGLEPPLSREGRKKKKQKEKPQAMSLEQFNQLPPEKPVNGSDDSEGEENGKESESDVQTRVPATQQDPRFFNSVDDDAEQILRQEKMQEEYRKHFSSDNVIVAKLKNDLERKDLKVKELTEKMNAMEAELKQVKKRNKQLCVILAQGEMKDKAQVLLQVDELTVVRDELTEQVTSLTGELEKEKSKNHSLKGELDKLKNNKQGK</sequence>
<feature type="region of interest" description="Disordered" evidence="5">
    <location>
        <begin position="23"/>
        <end position="183"/>
    </location>
</feature>
<gene>
    <name evidence="7" type="primary">LOC101856685</name>
</gene>
<evidence type="ECO:0000313" key="6">
    <source>
        <dbReference type="Proteomes" id="UP000694888"/>
    </source>
</evidence>
<comment type="subcellular location">
    <subcellularLocation>
        <location evidence="1">Golgi apparatus</location>
    </subcellularLocation>
</comment>
<dbReference type="Proteomes" id="UP000694888">
    <property type="component" value="Unplaced"/>
</dbReference>
<feature type="region of interest" description="Disordered" evidence="5">
    <location>
        <begin position="285"/>
        <end position="314"/>
    </location>
</feature>
<feature type="compositionally biased region" description="Basic and acidic residues" evidence="5">
    <location>
        <begin position="289"/>
        <end position="308"/>
    </location>
</feature>
<evidence type="ECO:0000256" key="1">
    <source>
        <dbReference type="ARBA" id="ARBA00004555"/>
    </source>
</evidence>
<evidence type="ECO:0000313" key="7">
    <source>
        <dbReference type="RefSeq" id="XP_005106618.1"/>
    </source>
</evidence>
<protein>
    <submittedName>
        <fullName evidence="7">G kinase-anchoring protein 1 isoform X2</fullName>
    </submittedName>
</protein>
<feature type="compositionally biased region" description="Basic and acidic residues" evidence="5">
    <location>
        <begin position="94"/>
        <end position="111"/>
    </location>
</feature>
<accession>A0ABM0K1L5</accession>
<evidence type="ECO:0000256" key="5">
    <source>
        <dbReference type="SAM" id="MobiDB-lite"/>
    </source>
</evidence>
<keyword evidence="7" id="KW-0418">Kinase</keyword>
<reference evidence="7" key="1">
    <citation type="submission" date="2025-08" db="UniProtKB">
        <authorList>
            <consortium name="RefSeq"/>
        </authorList>
    </citation>
    <scope>IDENTIFICATION</scope>
</reference>
<name>A0ABM0K1L5_APLCA</name>
<dbReference type="GO" id="GO:0016301">
    <property type="term" value="F:kinase activity"/>
    <property type="evidence" value="ECO:0007669"/>
    <property type="project" value="UniProtKB-KW"/>
</dbReference>